<keyword evidence="1" id="KW-0812">Transmembrane</keyword>
<evidence type="ECO:0000313" key="2">
    <source>
        <dbReference type="EMBL" id="XCJ16160.1"/>
    </source>
</evidence>
<dbReference type="AlphaFoldDB" id="A0AAU8ID83"/>
<dbReference type="RefSeq" id="WP_353947771.1">
    <property type="nucleotide sequence ID" value="NZ_CP159510.1"/>
</dbReference>
<dbReference type="EMBL" id="CP159510">
    <property type="protein sequence ID" value="XCJ16160.1"/>
    <property type="molecule type" value="Genomic_DNA"/>
</dbReference>
<name>A0AAU8ID83_9BACL</name>
<proteinExistence type="predicted"/>
<keyword evidence="1" id="KW-1133">Transmembrane helix</keyword>
<protein>
    <submittedName>
        <fullName evidence="2">Uncharacterized protein</fullName>
    </submittedName>
</protein>
<reference evidence="2" key="1">
    <citation type="submission" date="2024-06" db="EMBL/GenBank/DDBJ databases">
        <authorList>
            <person name="Fan A."/>
            <person name="Zhang F.Y."/>
            <person name="Zhang L."/>
        </authorList>
    </citation>
    <scope>NUCLEOTIDE SEQUENCE</scope>
    <source>
        <strain evidence="2">Y61</strain>
    </source>
</reference>
<accession>A0AAU8ID83</accession>
<sequence>MSYDALHERCRGLLNQCVEIRCHDGSVHRGTLNHVDGQFAYLTPEEDIGHDGPGLFLWGWGWGVPVALASIAAIFALGFLW</sequence>
<gene>
    <name evidence="2" type="ORF">ABNN70_10715</name>
</gene>
<evidence type="ECO:0000256" key="1">
    <source>
        <dbReference type="SAM" id="Phobius"/>
    </source>
</evidence>
<organism evidence="2">
    <name type="scientific">Sporolactobacillus sp. Y61</name>
    <dbReference type="NCBI Taxonomy" id="3160863"/>
    <lineage>
        <taxon>Bacteria</taxon>
        <taxon>Bacillati</taxon>
        <taxon>Bacillota</taxon>
        <taxon>Bacilli</taxon>
        <taxon>Bacillales</taxon>
        <taxon>Sporolactobacillaceae</taxon>
        <taxon>Sporolactobacillus</taxon>
    </lineage>
</organism>
<feature type="transmembrane region" description="Helical" evidence="1">
    <location>
        <begin position="60"/>
        <end position="80"/>
    </location>
</feature>
<keyword evidence="1" id="KW-0472">Membrane</keyword>